<organism evidence="2 4">
    <name type="scientific">Vibrio diazotrophicus</name>
    <dbReference type="NCBI Taxonomy" id="685"/>
    <lineage>
        <taxon>Bacteria</taxon>
        <taxon>Pseudomonadati</taxon>
        <taxon>Pseudomonadota</taxon>
        <taxon>Gammaproteobacteria</taxon>
        <taxon>Vibrionales</taxon>
        <taxon>Vibrionaceae</taxon>
        <taxon>Vibrio</taxon>
    </lineage>
</organism>
<evidence type="ECO:0000313" key="5">
    <source>
        <dbReference type="Proteomes" id="UP000248729"/>
    </source>
</evidence>
<keyword evidence="1" id="KW-0732">Signal</keyword>
<sequence length="432" mass="50741">MKRHTSFLLCVGSLLVNVSAHADLKPKSHIGIAGIDFQSQVGTAYGIDDNVTFQIDDEDKIESNYLTVSPELKAIGERGEDQYLLMYKGDYNRYQDSHEDDSDSHFMMFDGYWRYGLRHGLKWNVQQGYGKEKRGLGLTEGFDESQMEHYGFGDSGLDYSQFNTSLRYSYGAPKGRGKLDVMLQTKSFGYDDKDHIQIADNDFYQYVLEQEWQETTGLIELFDQYSDDSRFRYSLITNRRHYQANKRKDSNEYYLLFGIKSVRSGKTTIDADIAALYKAFPENDRSESFLGANWNVALEWKPLKHDIWSLHTSQRVKDPRQEGGYILDGIYGISWQHFWWVDRFSTTISYEYETEDYRIEDNNRYDKTKTAKFAIGYDFRPSIRFEMNYQWKKFSSNEDIDVLNIGEFDQYSIIRRLGYDQSYVELQLKVQI</sequence>
<accession>A0A2J8HYE3</accession>
<reference evidence="2 4" key="1">
    <citation type="submission" date="2018-01" db="EMBL/GenBank/DDBJ databases">
        <title>Draft genome sequences of six Vibrio diazotrophicus strains isolated from deep-sea sediments of the Baltic Sea.</title>
        <authorList>
            <person name="Castillo D."/>
            <person name="Vandieken V."/>
            <person name="Chiang O."/>
            <person name="Middelboe M."/>
        </authorList>
    </citation>
    <scope>NUCLEOTIDE SEQUENCE [LARGE SCALE GENOMIC DNA]</scope>
    <source>
        <strain evidence="2 4">60.27F</strain>
    </source>
</reference>
<dbReference type="Proteomes" id="UP000236449">
    <property type="component" value="Unassembled WGS sequence"/>
</dbReference>
<evidence type="ECO:0000313" key="3">
    <source>
        <dbReference type="EMBL" id="RAS65248.1"/>
    </source>
</evidence>
<dbReference type="EMBL" id="QLTR01000008">
    <property type="protein sequence ID" value="RAS65248.1"/>
    <property type="molecule type" value="Genomic_DNA"/>
</dbReference>
<evidence type="ECO:0000313" key="4">
    <source>
        <dbReference type="Proteomes" id="UP000236449"/>
    </source>
</evidence>
<comment type="caution">
    <text evidence="2">The sequence shown here is derived from an EMBL/GenBank/DDBJ whole genome shotgun (WGS) entry which is preliminary data.</text>
</comment>
<dbReference type="EMBL" id="POSK01000012">
    <property type="protein sequence ID" value="PNI03285.1"/>
    <property type="molecule type" value="Genomic_DNA"/>
</dbReference>
<evidence type="ECO:0000256" key="1">
    <source>
        <dbReference type="SAM" id="SignalP"/>
    </source>
</evidence>
<dbReference type="OrthoDB" id="5913083at2"/>
<protein>
    <submittedName>
        <fullName evidence="2">Capsular biosynthesis protein</fullName>
    </submittedName>
    <submittedName>
        <fullName evidence="3">Putative beta-barrel porin 2</fullName>
    </submittedName>
</protein>
<reference evidence="3 5" key="2">
    <citation type="submission" date="2018-06" db="EMBL/GenBank/DDBJ databases">
        <title>Freshwater and sediment microbial communities from various areas in North America, analyzing microbe dynamics in response to fracking.</title>
        <authorList>
            <person name="Lamendella R."/>
        </authorList>
    </citation>
    <scope>NUCLEOTIDE SEQUENCE [LARGE SCALE GENOMIC DNA]</scope>
    <source>
        <strain evidence="3 5">99A</strain>
    </source>
</reference>
<proteinExistence type="predicted"/>
<feature type="signal peptide" evidence="1">
    <location>
        <begin position="1"/>
        <end position="22"/>
    </location>
</feature>
<feature type="chain" id="PRO_5036041708" evidence="1">
    <location>
        <begin position="23"/>
        <end position="432"/>
    </location>
</feature>
<name>A0A2J8HYE3_VIBDI</name>
<evidence type="ECO:0000313" key="2">
    <source>
        <dbReference type="EMBL" id="PNI03285.1"/>
    </source>
</evidence>
<dbReference type="Proteomes" id="UP000248729">
    <property type="component" value="Unassembled WGS sequence"/>
</dbReference>
<gene>
    <name evidence="2" type="ORF">C1N32_16950</name>
    <name evidence="3" type="ORF">DET48_108124</name>
</gene>
<dbReference type="AlphaFoldDB" id="A0A2J8HYE3"/>
<dbReference type="RefSeq" id="WP_102966865.1">
    <property type="nucleotide sequence ID" value="NZ_JAPWHJ010000013.1"/>
</dbReference>